<reference evidence="1 2" key="2">
    <citation type="submission" date="2018-11" db="EMBL/GenBank/DDBJ databases">
        <authorList>
            <consortium name="Pathogen Informatics"/>
        </authorList>
    </citation>
    <scope>NUCLEOTIDE SEQUENCE [LARGE SCALE GENOMIC DNA]</scope>
</reference>
<organism evidence="3">
    <name type="scientific">Brugia pahangi</name>
    <name type="common">Filarial nematode worm</name>
    <dbReference type="NCBI Taxonomy" id="6280"/>
    <lineage>
        <taxon>Eukaryota</taxon>
        <taxon>Metazoa</taxon>
        <taxon>Ecdysozoa</taxon>
        <taxon>Nematoda</taxon>
        <taxon>Chromadorea</taxon>
        <taxon>Rhabditida</taxon>
        <taxon>Spirurina</taxon>
        <taxon>Spiruromorpha</taxon>
        <taxon>Filarioidea</taxon>
        <taxon>Onchocercidae</taxon>
        <taxon>Brugia</taxon>
    </lineage>
</organism>
<dbReference type="STRING" id="6280.A0A0N4TBV5"/>
<dbReference type="Proteomes" id="UP000278627">
    <property type="component" value="Unassembled WGS sequence"/>
</dbReference>
<evidence type="ECO:0000313" key="2">
    <source>
        <dbReference type="Proteomes" id="UP000278627"/>
    </source>
</evidence>
<gene>
    <name evidence="1" type="ORF">BPAG_LOCUS5657</name>
</gene>
<dbReference type="InterPro" id="IPR027417">
    <property type="entry name" value="P-loop_NTPase"/>
</dbReference>
<keyword evidence="2" id="KW-1185">Reference proteome</keyword>
<accession>A0A0N4TBV5</accession>
<evidence type="ECO:0000313" key="3">
    <source>
        <dbReference type="WBParaSite" id="BPAG_0000569201-mRNA-1"/>
    </source>
</evidence>
<protein>
    <submittedName>
        <fullName evidence="3">PRK domain-containing protein</fullName>
    </submittedName>
</protein>
<evidence type="ECO:0000313" key="1">
    <source>
        <dbReference type="EMBL" id="VDN86843.1"/>
    </source>
</evidence>
<dbReference type="SUPFAM" id="SSF52540">
    <property type="entry name" value="P-loop containing nucleoside triphosphate hydrolases"/>
    <property type="match status" value="1"/>
</dbReference>
<name>A0A0N4TBV5_BRUPA</name>
<dbReference type="Gene3D" id="3.40.50.300">
    <property type="entry name" value="P-loop containing nucleotide triphosphate hydrolases"/>
    <property type="match status" value="1"/>
</dbReference>
<dbReference type="AlphaFoldDB" id="A0A0N4TBV5"/>
<sequence>MDESISAAKSVTQIMKDFLSWPRRHEMHNEPINSGAYVLGIAGCSNSGKTTLSKTLSTAVRFVIEIFLN</sequence>
<proteinExistence type="predicted"/>
<dbReference type="WBParaSite" id="BPAG_0000569201-mRNA-1">
    <property type="protein sequence ID" value="BPAG_0000569201-mRNA-1"/>
    <property type="gene ID" value="BPAG_0000569201"/>
</dbReference>
<reference evidence="3" key="1">
    <citation type="submission" date="2017-02" db="UniProtKB">
        <authorList>
            <consortium name="WormBaseParasite"/>
        </authorList>
    </citation>
    <scope>IDENTIFICATION</scope>
</reference>
<dbReference type="EMBL" id="UZAD01004231">
    <property type="protein sequence ID" value="VDN86843.1"/>
    <property type="molecule type" value="Genomic_DNA"/>
</dbReference>